<dbReference type="AlphaFoldDB" id="A0A409VZH7"/>
<dbReference type="PANTHER" id="PTHR16134:SF148">
    <property type="entry name" value="S-PHASE KINASE-ASSOCIATED PROTEIN 2, ISOFORM A"/>
    <property type="match status" value="1"/>
</dbReference>
<dbReference type="GO" id="GO:0031146">
    <property type="term" value="P:SCF-dependent proteasomal ubiquitin-dependent protein catabolic process"/>
    <property type="evidence" value="ECO:0007669"/>
    <property type="project" value="TreeGrafter"/>
</dbReference>
<name>A0A409VZH7_9AGAR</name>
<comment type="caution">
    <text evidence="3">The sequence shown here is derived from an EMBL/GenBank/DDBJ whole genome shotgun (WGS) entry which is preliminary data.</text>
</comment>
<evidence type="ECO:0000259" key="2">
    <source>
        <dbReference type="Pfam" id="PF12937"/>
    </source>
</evidence>
<evidence type="ECO:0000313" key="3">
    <source>
        <dbReference type="EMBL" id="PPQ71659.1"/>
    </source>
</evidence>
<dbReference type="InterPro" id="IPR032675">
    <property type="entry name" value="LRR_dom_sf"/>
</dbReference>
<accession>A0A409VZH7</accession>
<evidence type="ECO:0000256" key="1">
    <source>
        <dbReference type="SAM" id="Coils"/>
    </source>
</evidence>
<dbReference type="Proteomes" id="UP000284706">
    <property type="component" value="Unassembled WGS sequence"/>
</dbReference>
<dbReference type="InParanoid" id="A0A409VZH7"/>
<organism evidence="3 4">
    <name type="scientific">Gymnopilus dilepis</name>
    <dbReference type="NCBI Taxonomy" id="231916"/>
    <lineage>
        <taxon>Eukaryota</taxon>
        <taxon>Fungi</taxon>
        <taxon>Dikarya</taxon>
        <taxon>Basidiomycota</taxon>
        <taxon>Agaricomycotina</taxon>
        <taxon>Agaricomycetes</taxon>
        <taxon>Agaricomycetidae</taxon>
        <taxon>Agaricales</taxon>
        <taxon>Agaricineae</taxon>
        <taxon>Hymenogastraceae</taxon>
        <taxon>Gymnopilus</taxon>
    </lineage>
</organism>
<dbReference type="EMBL" id="NHYE01005493">
    <property type="protein sequence ID" value="PPQ71659.1"/>
    <property type="molecule type" value="Genomic_DNA"/>
</dbReference>
<feature type="coiled-coil region" evidence="1">
    <location>
        <begin position="39"/>
        <end position="73"/>
    </location>
</feature>
<protein>
    <recommendedName>
        <fullName evidence="2">F-box domain-containing protein</fullName>
    </recommendedName>
</protein>
<dbReference type="PANTHER" id="PTHR16134">
    <property type="entry name" value="F-BOX/TPR REPEAT PROTEIN POF3"/>
    <property type="match status" value="1"/>
</dbReference>
<proteinExistence type="predicted"/>
<dbReference type="Pfam" id="PF12937">
    <property type="entry name" value="F-box-like"/>
    <property type="match status" value="1"/>
</dbReference>
<dbReference type="GO" id="GO:0019005">
    <property type="term" value="C:SCF ubiquitin ligase complex"/>
    <property type="evidence" value="ECO:0007669"/>
    <property type="project" value="TreeGrafter"/>
</dbReference>
<dbReference type="OrthoDB" id="3266451at2759"/>
<keyword evidence="1" id="KW-0175">Coiled coil</keyword>
<keyword evidence="4" id="KW-1185">Reference proteome</keyword>
<dbReference type="SUPFAM" id="SSF52047">
    <property type="entry name" value="RNI-like"/>
    <property type="match status" value="1"/>
</dbReference>
<reference evidence="3 4" key="1">
    <citation type="journal article" date="2018" name="Evol. Lett.">
        <title>Horizontal gene cluster transfer increased hallucinogenic mushroom diversity.</title>
        <authorList>
            <person name="Reynolds H.T."/>
            <person name="Vijayakumar V."/>
            <person name="Gluck-Thaler E."/>
            <person name="Korotkin H.B."/>
            <person name="Matheny P.B."/>
            <person name="Slot J.C."/>
        </authorList>
    </citation>
    <scope>NUCLEOTIDE SEQUENCE [LARGE SCALE GENOMIC DNA]</scope>
    <source>
        <strain evidence="3 4">SRW20</strain>
    </source>
</reference>
<evidence type="ECO:0000313" key="4">
    <source>
        <dbReference type="Proteomes" id="UP000284706"/>
    </source>
</evidence>
<feature type="domain" description="F-box" evidence="2">
    <location>
        <begin position="86"/>
        <end position="140"/>
    </location>
</feature>
<dbReference type="Gene3D" id="3.80.10.10">
    <property type="entry name" value="Ribonuclease Inhibitor"/>
    <property type="match status" value="1"/>
</dbReference>
<gene>
    <name evidence="3" type="ORF">CVT26_010577</name>
</gene>
<dbReference type="Gene3D" id="1.20.1280.50">
    <property type="match status" value="1"/>
</dbReference>
<dbReference type="STRING" id="231916.A0A409VZH7"/>
<dbReference type="InterPro" id="IPR001810">
    <property type="entry name" value="F-box_dom"/>
</dbReference>
<sequence length="574" mass="65490">MESPNSAESSLLASFPFSSFLQTDYIPTKEEAGRVKEFLQKSEDRLRTRREKIECLYEEIERMEKDMMQLQAHIEACSSIISLARHIPDDILREIFCHCLPTDGDAVLDVNDAPLSLTLVCSRWRQVAITTPSLWSTIHIPIIREEIDGRLFTRTSPMSLDQAFQRNVGRANMVMEWLQRSGSTPLSISIAMASNRFEFRDVAPPPEFVAEYIKVIMPFATRWKALRLSGLYQDYAELAGLSETDVSSLESLTLDLHGFDDDEESAWRSTKLLSAPSLRKLSIRQCYLDLSLASPHLKRLTHLSLGPVHDYTYDYTPGLEVLSRILRECTDLISCRLHLRDDSWSNNGVLDICDMYLPSLKKLDLREGPNTLPLVEKLEVPHLEEIVFESSLTGAEMVLKTLVSRTNECLQKLNLRVVHLEASVFREVLHHSPNLTTLVLKQVHNRPSPKLQLDDGLLNELASYTGPSLRPRLEILNCNFEAEFTYQGFLDFIRRKQGVVEGPVAKLKEVLIHPVSERDETSGRMGYKLMTSDVKRFVDEGLSFYESINYDHNTSVPHVAFSAREGWQAYDHDD</sequence>